<feature type="region of interest" description="Disordered" evidence="2">
    <location>
        <begin position="1"/>
        <end position="34"/>
    </location>
</feature>
<evidence type="ECO:0000259" key="3">
    <source>
        <dbReference type="PROSITE" id="PS50048"/>
    </source>
</evidence>
<evidence type="ECO:0000313" key="5">
    <source>
        <dbReference type="Proteomes" id="UP000770015"/>
    </source>
</evidence>
<dbReference type="AlphaFoldDB" id="A0A9P9A718"/>
<dbReference type="GO" id="GO:0008270">
    <property type="term" value="F:zinc ion binding"/>
    <property type="evidence" value="ECO:0007669"/>
    <property type="project" value="InterPro"/>
</dbReference>
<keyword evidence="1" id="KW-0539">Nucleus</keyword>
<dbReference type="EMBL" id="JAGSXJ010000016">
    <property type="protein sequence ID" value="KAH6684841.1"/>
    <property type="molecule type" value="Genomic_DNA"/>
</dbReference>
<evidence type="ECO:0000256" key="2">
    <source>
        <dbReference type="SAM" id="MobiDB-lite"/>
    </source>
</evidence>
<comment type="caution">
    <text evidence="4">The sequence shown here is derived from an EMBL/GenBank/DDBJ whole genome shotgun (WGS) entry which is preliminary data.</text>
</comment>
<dbReference type="GO" id="GO:0000981">
    <property type="term" value="F:DNA-binding transcription factor activity, RNA polymerase II-specific"/>
    <property type="evidence" value="ECO:0007669"/>
    <property type="project" value="InterPro"/>
</dbReference>
<dbReference type="OrthoDB" id="416217at2759"/>
<reference evidence="4" key="1">
    <citation type="journal article" date="2021" name="Nat. Commun.">
        <title>Genetic determinants of endophytism in the Arabidopsis root mycobiome.</title>
        <authorList>
            <person name="Mesny F."/>
            <person name="Miyauchi S."/>
            <person name="Thiergart T."/>
            <person name="Pickel B."/>
            <person name="Atanasova L."/>
            <person name="Karlsson M."/>
            <person name="Huettel B."/>
            <person name="Barry K.W."/>
            <person name="Haridas S."/>
            <person name="Chen C."/>
            <person name="Bauer D."/>
            <person name="Andreopoulos W."/>
            <person name="Pangilinan J."/>
            <person name="LaButti K."/>
            <person name="Riley R."/>
            <person name="Lipzen A."/>
            <person name="Clum A."/>
            <person name="Drula E."/>
            <person name="Henrissat B."/>
            <person name="Kohler A."/>
            <person name="Grigoriev I.V."/>
            <person name="Martin F.M."/>
            <person name="Hacquard S."/>
        </authorList>
    </citation>
    <scope>NUCLEOTIDE SEQUENCE</scope>
    <source>
        <strain evidence="4">MPI-SDFR-AT-0117</strain>
    </source>
</reference>
<dbReference type="Pfam" id="PF00172">
    <property type="entry name" value="Zn_clus"/>
    <property type="match status" value="1"/>
</dbReference>
<evidence type="ECO:0000256" key="1">
    <source>
        <dbReference type="ARBA" id="ARBA00023242"/>
    </source>
</evidence>
<feature type="compositionally biased region" description="Basic residues" evidence="2">
    <location>
        <begin position="20"/>
        <end position="34"/>
    </location>
</feature>
<dbReference type="PANTHER" id="PTHR47657:SF13">
    <property type="entry name" value="ZN(2)-C6 FUNGAL-TYPE DOMAIN-CONTAINING PROTEIN-RELATED"/>
    <property type="match status" value="1"/>
</dbReference>
<accession>A0A9P9A718</accession>
<dbReference type="SUPFAM" id="SSF57701">
    <property type="entry name" value="Zn2/Cys6 DNA-binding domain"/>
    <property type="match status" value="1"/>
</dbReference>
<dbReference type="Gene3D" id="4.10.240.10">
    <property type="entry name" value="Zn(2)-C6 fungal-type DNA-binding domain"/>
    <property type="match status" value="1"/>
</dbReference>
<feature type="compositionally biased region" description="Basic and acidic residues" evidence="2">
    <location>
        <begin position="76"/>
        <end position="87"/>
    </location>
</feature>
<dbReference type="PROSITE" id="PS50048">
    <property type="entry name" value="ZN2_CY6_FUNGAL_2"/>
    <property type="match status" value="1"/>
</dbReference>
<keyword evidence="5" id="KW-1185">Reference proteome</keyword>
<dbReference type="InterPro" id="IPR052400">
    <property type="entry name" value="Zn2-C6_fungal_TF"/>
</dbReference>
<dbReference type="PROSITE" id="PS00463">
    <property type="entry name" value="ZN2_CY6_FUNGAL_1"/>
    <property type="match status" value="1"/>
</dbReference>
<evidence type="ECO:0000313" key="4">
    <source>
        <dbReference type="EMBL" id="KAH6684841.1"/>
    </source>
</evidence>
<dbReference type="SMART" id="SM00066">
    <property type="entry name" value="GAL4"/>
    <property type="match status" value="1"/>
</dbReference>
<gene>
    <name evidence="4" type="ORF">F5X68DRAFT_171241</name>
</gene>
<dbReference type="InterPro" id="IPR036864">
    <property type="entry name" value="Zn2-C6_fun-type_DNA-bd_sf"/>
</dbReference>
<proteinExistence type="predicted"/>
<feature type="domain" description="Zn(2)-C6 fungal-type" evidence="3">
    <location>
        <begin position="31"/>
        <end position="61"/>
    </location>
</feature>
<sequence length="423" mass="46681">MSDGAIGSERSSTPIETAGHSRRSHKKSRNGCRTCKKRKIKCDESRPECDKCRNFGVPCDFLPPDARHLTSASSQEDGRRKPGRPRGDWSVEALEALGNKQDGLSPSVEGSTSLSPAFGIEEMMVFHHYLTVTAPTIGQPHIWADGAPLLAKQHPGIFDVMLSISAFHLARTDILQAPKHLNFAEKHYAVAIKTASSMVAHVSINNAQAVYVITALISFTGFARGPKPGDLVLIANDGSVAWLSLLRGVRLIIGQFGSSVIFSGILDPNARPKERPSGCSCPFTDLQPRERRFDLNHPGWDWKKLLDKLSADVTASLGVQEASLFQAPIKSIVGCFEQLVRPRPTSDENLVEDFVSVMSWIWALDEAFIDALNVKERAALIILGFFGVLLKSIRGYWWLDGWGDHILRELRQMLGTSYGEWLP</sequence>
<organism evidence="4 5">
    <name type="scientific">Plectosphaerella plurivora</name>
    <dbReference type="NCBI Taxonomy" id="936078"/>
    <lineage>
        <taxon>Eukaryota</taxon>
        <taxon>Fungi</taxon>
        <taxon>Dikarya</taxon>
        <taxon>Ascomycota</taxon>
        <taxon>Pezizomycotina</taxon>
        <taxon>Sordariomycetes</taxon>
        <taxon>Hypocreomycetidae</taxon>
        <taxon>Glomerellales</taxon>
        <taxon>Plectosphaerellaceae</taxon>
        <taxon>Plectosphaerella</taxon>
    </lineage>
</organism>
<feature type="region of interest" description="Disordered" evidence="2">
    <location>
        <begin position="68"/>
        <end position="87"/>
    </location>
</feature>
<dbReference type="CDD" id="cd00067">
    <property type="entry name" value="GAL4"/>
    <property type="match status" value="1"/>
</dbReference>
<dbReference type="Proteomes" id="UP000770015">
    <property type="component" value="Unassembled WGS sequence"/>
</dbReference>
<name>A0A9P9A718_9PEZI</name>
<dbReference type="InterPro" id="IPR001138">
    <property type="entry name" value="Zn2Cys6_DnaBD"/>
</dbReference>
<protein>
    <recommendedName>
        <fullName evidence="3">Zn(2)-C6 fungal-type domain-containing protein</fullName>
    </recommendedName>
</protein>
<dbReference type="PANTHER" id="PTHR47657">
    <property type="entry name" value="STEROL REGULATORY ELEMENT-BINDING PROTEIN ECM22"/>
    <property type="match status" value="1"/>
</dbReference>